<accession>A0AAN8U849</accession>
<keyword evidence="2" id="KW-1185">Reference proteome</keyword>
<dbReference type="EMBL" id="JBANQN010000001">
    <property type="protein sequence ID" value="KAK6802983.1"/>
    <property type="molecule type" value="Genomic_DNA"/>
</dbReference>
<sequence length="69" mass="8275">MEPECLEMLDALITCKERKLQDVLIETDSLSPKNFIQREWKVPWELVERIEEIRDIMLLIGTTITHTYR</sequence>
<dbReference type="Proteomes" id="UP001371456">
    <property type="component" value="Unassembled WGS sequence"/>
</dbReference>
<comment type="caution">
    <text evidence="1">The sequence shown here is derived from an EMBL/GenBank/DDBJ whole genome shotgun (WGS) entry which is preliminary data.</text>
</comment>
<proteinExistence type="predicted"/>
<gene>
    <name evidence="1" type="ORF">RDI58_000767</name>
</gene>
<organism evidence="1 2">
    <name type="scientific">Solanum bulbocastanum</name>
    <name type="common">Wild potato</name>
    <dbReference type="NCBI Taxonomy" id="147425"/>
    <lineage>
        <taxon>Eukaryota</taxon>
        <taxon>Viridiplantae</taxon>
        <taxon>Streptophyta</taxon>
        <taxon>Embryophyta</taxon>
        <taxon>Tracheophyta</taxon>
        <taxon>Spermatophyta</taxon>
        <taxon>Magnoliopsida</taxon>
        <taxon>eudicotyledons</taxon>
        <taxon>Gunneridae</taxon>
        <taxon>Pentapetalae</taxon>
        <taxon>asterids</taxon>
        <taxon>lamiids</taxon>
        <taxon>Solanales</taxon>
        <taxon>Solanaceae</taxon>
        <taxon>Solanoideae</taxon>
        <taxon>Solaneae</taxon>
        <taxon>Solanum</taxon>
    </lineage>
</organism>
<name>A0AAN8U849_SOLBU</name>
<evidence type="ECO:0000313" key="2">
    <source>
        <dbReference type="Proteomes" id="UP001371456"/>
    </source>
</evidence>
<evidence type="ECO:0000313" key="1">
    <source>
        <dbReference type="EMBL" id="KAK6802983.1"/>
    </source>
</evidence>
<protein>
    <recommendedName>
        <fullName evidence="3">RNase H type-1 domain-containing protein</fullName>
    </recommendedName>
</protein>
<reference evidence="1 2" key="1">
    <citation type="submission" date="2024-02" db="EMBL/GenBank/DDBJ databases">
        <title>de novo genome assembly of Solanum bulbocastanum strain 11H21.</title>
        <authorList>
            <person name="Hosaka A.J."/>
        </authorList>
    </citation>
    <scope>NUCLEOTIDE SEQUENCE [LARGE SCALE GENOMIC DNA]</scope>
    <source>
        <tissue evidence="1">Young leaves</tissue>
    </source>
</reference>
<evidence type="ECO:0008006" key="3">
    <source>
        <dbReference type="Google" id="ProtNLM"/>
    </source>
</evidence>
<dbReference type="AlphaFoldDB" id="A0AAN8U849"/>